<dbReference type="GO" id="GO:0005789">
    <property type="term" value="C:endoplasmic reticulum membrane"/>
    <property type="evidence" value="ECO:0007669"/>
    <property type="project" value="TreeGrafter"/>
</dbReference>
<dbReference type="PANTHER" id="PTHR11102:SF147">
    <property type="entry name" value="SEL1L ADAPTOR SUBUNIT OF ERAD E3 UBIQUITIN LIGASE"/>
    <property type="match status" value="1"/>
</dbReference>
<name>A0A3R7LPJ8_TRYRA</name>
<dbReference type="SUPFAM" id="SSF81901">
    <property type="entry name" value="HCP-like"/>
    <property type="match status" value="4"/>
</dbReference>
<dbReference type="InterPro" id="IPR050767">
    <property type="entry name" value="Sel1_AlgK"/>
</dbReference>
<evidence type="ECO:0000256" key="2">
    <source>
        <dbReference type="SAM" id="MobiDB-lite"/>
    </source>
</evidence>
<dbReference type="Proteomes" id="UP000283634">
    <property type="component" value="Unassembled WGS sequence"/>
</dbReference>
<dbReference type="VEuPathDB" id="TriTrypDB:TRSC58_01911"/>
<dbReference type="OMA" id="ENVYAMN"/>
<keyword evidence="4" id="KW-1185">Reference proteome</keyword>
<feature type="region of interest" description="Disordered" evidence="2">
    <location>
        <begin position="790"/>
        <end position="810"/>
    </location>
</feature>
<sequence length="849" mass="94359">MEPQQTIPQVVEGKKDKAQNLTTARAQALMLRHKENSVMPFTDGGDKTEPSASAEKPHDKDTAEKQRRVTPANVVDLEAKFGMGDTATNDFPGPVAEDEMMDASSLFLPSTVSRVKLSELYHNAVLSIYEGNLSATLENIKEGAMHGHGRLHWLLGILYANGIGVPQSETKAILHYTFAAFENISEAHMALGRRYTDGIGVARSCEDALMHYREAADVVAAKYEGMPDPTERFAEQTAMGVSKKHQHDNSKMLQLLMLRADEGATDALIALGYANFMGIRGVRRNWHQARVYFLDALAKGDVAAYGALGRLYATGDNTTSPVIERDLATAAVYFSQGAKENDSVSLNGMGYLHTIGFFENEDASTTAERRPNFEKAAEFFGESARRGSVEGVYNLGVLLLHGRGVPQDQNAAMERFGVSALRGNLLSIWQLARHEQRRGNCDQATLLYSRVAMFHPIFDRDTDVPYFALSDTSSSLLPSPALLAARTDNMLVQVLELLAMAETGHAASRYDVAQLLDRLPIIEETEDELEDKIFAKSSRPPDRALQVGRGAVWLQWYHNAVPFASSGKTSPTPLPRARLLSQREALNMLRLRLYGMCAHAGNAEANLRLGDFYYHGESQIVGVNMSRALLHYEAAAAKHNSKAYFNLGFMYQLGLGVPGREQFVSVWEALYRIITNTILGSAEEEGSNEGNVSGKLRTAGIQGALLAEEMRLYLAKRYYDRAMEFGSNGSAFAVKLALITLNLQWWWTYFSHQQYGFSKLLQLPMPMTQDIVMTASEISNVMTTVLEPREEREAMQPEQPRQQQQQQQHSTELGILPDEGQIEWRWDDYVFTSSAGLLFLLLLLRHHAA</sequence>
<reference evidence="3 4" key="1">
    <citation type="journal article" date="2018" name="BMC Genomics">
        <title>Genomic comparison of Trypanosoma conorhini and Trypanosoma rangeli to Trypanosoma cruzi strains of high and low virulence.</title>
        <authorList>
            <person name="Bradwell K.R."/>
            <person name="Koparde V.N."/>
            <person name="Matveyev A.V."/>
            <person name="Serrano M.G."/>
            <person name="Alves J.M."/>
            <person name="Parikh H."/>
            <person name="Huang B."/>
            <person name="Lee V."/>
            <person name="Espinosa-Alvarez O."/>
            <person name="Ortiz P.A."/>
            <person name="Costa-Martins A.G."/>
            <person name="Teixeira M.M."/>
            <person name="Buck G.A."/>
        </authorList>
    </citation>
    <scope>NUCLEOTIDE SEQUENCE [LARGE SCALE GENOMIC DNA]</scope>
    <source>
        <strain evidence="3 4">AM80</strain>
    </source>
</reference>
<gene>
    <name evidence="3" type="ORF">TraAM80_07344</name>
</gene>
<dbReference type="GeneID" id="40331277"/>
<dbReference type="Gene3D" id="1.25.40.10">
    <property type="entry name" value="Tetratricopeptide repeat domain"/>
    <property type="match status" value="3"/>
</dbReference>
<dbReference type="RefSeq" id="XP_029236048.1">
    <property type="nucleotide sequence ID" value="XM_029384140.1"/>
</dbReference>
<organism evidence="3 4">
    <name type="scientific">Trypanosoma rangeli</name>
    <dbReference type="NCBI Taxonomy" id="5698"/>
    <lineage>
        <taxon>Eukaryota</taxon>
        <taxon>Discoba</taxon>
        <taxon>Euglenozoa</taxon>
        <taxon>Kinetoplastea</taxon>
        <taxon>Metakinetoplastina</taxon>
        <taxon>Trypanosomatida</taxon>
        <taxon>Trypanosomatidae</taxon>
        <taxon>Trypanosoma</taxon>
        <taxon>Herpetosoma</taxon>
    </lineage>
</organism>
<dbReference type="EMBL" id="MKGL01000299">
    <property type="protein sequence ID" value="RNF00944.1"/>
    <property type="molecule type" value="Genomic_DNA"/>
</dbReference>
<evidence type="ECO:0000256" key="1">
    <source>
        <dbReference type="ARBA" id="ARBA00038101"/>
    </source>
</evidence>
<dbReference type="Pfam" id="PF08238">
    <property type="entry name" value="Sel1"/>
    <property type="match status" value="8"/>
</dbReference>
<dbReference type="InterPro" id="IPR006597">
    <property type="entry name" value="Sel1-like"/>
</dbReference>
<protein>
    <submittedName>
        <fullName evidence="3">Uncharacterized protein</fullName>
    </submittedName>
</protein>
<evidence type="ECO:0000313" key="4">
    <source>
        <dbReference type="Proteomes" id="UP000283634"/>
    </source>
</evidence>
<feature type="compositionally biased region" description="Low complexity" evidence="2">
    <location>
        <begin position="796"/>
        <end position="808"/>
    </location>
</feature>
<dbReference type="SMART" id="SM00671">
    <property type="entry name" value="SEL1"/>
    <property type="match status" value="6"/>
</dbReference>
<proteinExistence type="inferred from homology"/>
<feature type="region of interest" description="Disordered" evidence="2">
    <location>
        <begin position="32"/>
        <end position="70"/>
    </location>
</feature>
<dbReference type="PANTHER" id="PTHR11102">
    <property type="entry name" value="SEL-1-LIKE PROTEIN"/>
    <property type="match status" value="1"/>
</dbReference>
<comment type="similarity">
    <text evidence="1">Belongs to the sel-1 family.</text>
</comment>
<dbReference type="OrthoDB" id="27934at2759"/>
<evidence type="ECO:0000313" key="3">
    <source>
        <dbReference type="EMBL" id="RNF00944.1"/>
    </source>
</evidence>
<dbReference type="GO" id="GO:0036503">
    <property type="term" value="P:ERAD pathway"/>
    <property type="evidence" value="ECO:0007669"/>
    <property type="project" value="TreeGrafter"/>
</dbReference>
<comment type="caution">
    <text evidence="3">The sequence shown here is derived from an EMBL/GenBank/DDBJ whole genome shotgun (WGS) entry which is preliminary data.</text>
</comment>
<feature type="compositionally biased region" description="Basic and acidic residues" evidence="2">
    <location>
        <begin position="44"/>
        <end position="67"/>
    </location>
</feature>
<accession>A0A3R7LPJ8</accession>
<feature type="region of interest" description="Disordered" evidence="2">
    <location>
        <begin position="1"/>
        <end position="20"/>
    </location>
</feature>
<dbReference type="InterPro" id="IPR011990">
    <property type="entry name" value="TPR-like_helical_dom_sf"/>
</dbReference>
<dbReference type="AlphaFoldDB" id="A0A3R7LPJ8"/>